<sequence length="170" mass="17889">MKKPRNLAGSGLFHFWLLHSSRDLVVDHVAAPPQILLDLGLLGCSLEVQIHNLVAATTLGVNDSGEPVELLGLTRAQLPHEAQLKLRRNAMAIYQDLVDQHGIAGKYNSVNQVRYGSHAEVLTLAAAGGHPGGICSTEPVASPGEFDAAAGARRSRAGCGAQPAASLSRF</sequence>
<protein>
    <submittedName>
        <fullName evidence="1">Uncharacterized protein</fullName>
    </submittedName>
</protein>
<dbReference type="EMBL" id="JADDOJ010000016">
    <property type="protein sequence ID" value="MBE7940092.1"/>
    <property type="molecule type" value="Genomic_DNA"/>
</dbReference>
<keyword evidence="2" id="KW-1185">Reference proteome</keyword>
<name>A0ABR9SCL1_9BURK</name>
<proteinExistence type="predicted"/>
<dbReference type="RefSeq" id="WP_193779694.1">
    <property type="nucleotide sequence ID" value="NZ_JADDOJ010000016.1"/>
</dbReference>
<comment type="caution">
    <text evidence="1">The sequence shown here is derived from an EMBL/GenBank/DDBJ whole genome shotgun (WGS) entry which is preliminary data.</text>
</comment>
<reference evidence="1 2" key="1">
    <citation type="submission" date="2020-10" db="EMBL/GenBank/DDBJ databases">
        <title>Draft genome of Ramlibacter aquaticus LMG 30558.</title>
        <authorList>
            <person name="Props R."/>
        </authorList>
    </citation>
    <scope>NUCLEOTIDE SEQUENCE [LARGE SCALE GENOMIC DNA]</scope>
    <source>
        <strain evidence="1 2">LMG 30558</strain>
    </source>
</reference>
<evidence type="ECO:0000313" key="2">
    <source>
        <dbReference type="Proteomes" id="UP000715965"/>
    </source>
</evidence>
<accession>A0ABR9SCL1</accession>
<organism evidence="1 2">
    <name type="scientific">Ramlibacter aquaticus</name>
    <dbReference type="NCBI Taxonomy" id="2780094"/>
    <lineage>
        <taxon>Bacteria</taxon>
        <taxon>Pseudomonadati</taxon>
        <taxon>Pseudomonadota</taxon>
        <taxon>Betaproteobacteria</taxon>
        <taxon>Burkholderiales</taxon>
        <taxon>Comamonadaceae</taxon>
        <taxon>Ramlibacter</taxon>
    </lineage>
</organism>
<evidence type="ECO:0000313" key="1">
    <source>
        <dbReference type="EMBL" id="MBE7940092.1"/>
    </source>
</evidence>
<gene>
    <name evidence="1" type="ORF">IM725_05850</name>
</gene>
<dbReference type="Proteomes" id="UP000715965">
    <property type="component" value="Unassembled WGS sequence"/>
</dbReference>